<dbReference type="PANTHER" id="PTHR11102:SF160">
    <property type="entry name" value="ERAD-ASSOCIATED E3 UBIQUITIN-PROTEIN LIGASE COMPONENT HRD3"/>
    <property type="match status" value="1"/>
</dbReference>
<protein>
    <recommendedName>
        <fullName evidence="4">Sel1 repeat protein</fullName>
    </recommendedName>
</protein>
<proteinExistence type="inferred from homology"/>
<evidence type="ECO:0000313" key="2">
    <source>
        <dbReference type="EMBL" id="RHZ85573.1"/>
    </source>
</evidence>
<dbReference type="EMBL" id="PQFF01000061">
    <property type="protein sequence ID" value="RHZ85573.1"/>
    <property type="molecule type" value="Genomic_DNA"/>
</dbReference>
<accession>A0A397JKW0</accession>
<sequence>MVDVFCNENGTTKEKAEVLDLFSFLSWAEEWLKRVLKEEIVMVDMDSIILDFVIIGTIKDEKKAFHWYLESAEKGNNVVQYDVGCCYLNEIETMEDEEKAFQWYLKSAEGGNNEEKAFQWYLKSAEEGNSNRLYNLKYCYMNGIRIAKDEKKVLMWISLPAEGRCDEFEITTVEKYQNKLKLNTNGKNINLSFFKLSTRYLNNIEDLKDLNVENHNCCICWQKNKLTNMKIFPRAGTGNDYSELKDIEYLDKEGFGTIWKSE</sequence>
<dbReference type="InterPro" id="IPR006597">
    <property type="entry name" value="Sel1-like"/>
</dbReference>
<reference evidence="2 3" key="1">
    <citation type="submission" date="2018-08" db="EMBL/GenBank/DDBJ databases">
        <title>Genome and evolution of the arbuscular mycorrhizal fungus Diversispora epigaea (formerly Glomus versiforme) and its bacterial endosymbionts.</title>
        <authorList>
            <person name="Sun X."/>
            <person name="Fei Z."/>
            <person name="Harrison M."/>
        </authorList>
    </citation>
    <scope>NUCLEOTIDE SEQUENCE [LARGE SCALE GENOMIC DNA]</scope>
    <source>
        <strain evidence="2 3">IT104</strain>
    </source>
</reference>
<comment type="caution">
    <text evidence="2">The sequence shown here is derived from an EMBL/GenBank/DDBJ whole genome shotgun (WGS) entry which is preliminary data.</text>
</comment>
<evidence type="ECO:0000256" key="1">
    <source>
        <dbReference type="ARBA" id="ARBA00038101"/>
    </source>
</evidence>
<dbReference type="SMART" id="SM00671">
    <property type="entry name" value="SEL1"/>
    <property type="match status" value="3"/>
</dbReference>
<dbReference type="SUPFAM" id="SSF81901">
    <property type="entry name" value="HCP-like"/>
    <property type="match status" value="1"/>
</dbReference>
<dbReference type="AlphaFoldDB" id="A0A397JKW0"/>
<dbReference type="Gene3D" id="1.25.40.10">
    <property type="entry name" value="Tetratricopeptide repeat domain"/>
    <property type="match status" value="2"/>
</dbReference>
<evidence type="ECO:0008006" key="4">
    <source>
        <dbReference type="Google" id="ProtNLM"/>
    </source>
</evidence>
<dbReference type="Pfam" id="PF08238">
    <property type="entry name" value="Sel1"/>
    <property type="match status" value="4"/>
</dbReference>
<dbReference type="PANTHER" id="PTHR11102">
    <property type="entry name" value="SEL-1-LIKE PROTEIN"/>
    <property type="match status" value="1"/>
</dbReference>
<keyword evidence="3" id="KW-1185">Reference proteome</keyword>
<dbReference type="OrthoDB" id="2260164at2759"/>
<dbReference type="InterPro" id="IPR050767">
    <property type="entry name" value="Sel1_AlgK"/>
</dbReference>
<dbReference type="InterPro" id="IPR011990">
    <property type="entry name" value="TPR-like_helical_dom_sf"/>
</dbReference>
<dbReference type="Proteomes" id="UP000266861">
    <property type="component" value="Unassembled WGS sequence"/>
</dbReference>
<gene>
    <name evidence="2" type="ORF">Glove_64g91</name>
</gene>
<comment type="similarity">
    <text evidence="1">Belongs to the sel-1 family.</text>
</comment>
<name>A0A397JKW0_9GLOM</name>
<organism evidence="2 3">
    <name type="scientific">Diversispora epigaea</name>
    <dbReference type="NCBI Taxonomy" id="1348612"/>
    <lineage>
        <taxon>Eukaryota</taxon>
        <taxon>Fungi</taxon>
        <taxon>Fungi incertae sedis</taxon>
        <taxon>Mucoromycota</taxon>
        <taxon>Glomeromycotina</taxon>
        <taxon>Glomeromycetes</taxon>
        <taxon>Diversisporales</taxon>
        <taxon>Diversisporaceae</taxon>
        <taxon>Diversispora</taxon>
    </lineage>
</organism>
<evidence type="ECO:0000313" key="3">
    <source>
        <dbReference type="Proteomes" id="UP000266861"/>
    </source>
</evidence>